<dbReference type="InterPro" id="IPR024079">
    <property type="entry name" value="MetalloPept_cat_dom_sf"/>
</dbReference>
<feature type="domain" description="Peptidase M13 N-terminal" evidence="3">
    <location>
        <begin position="67"/>
        <end position="110"/>
    </location>
</feature>
<proteinExistence type="inferred from homology"/>
<protein>
    <submittedName>
        <fullName evidence="4">Neprilysin-1-like</fullName>
    </submittedName>
</protein>
<dbReference type="Gene3D" id="3.40.390.10">
    <property type="entry name" value="Collagenase (Catalytic Domain)"/>
    <property type="match status" value="1"/>
</dbReference>
<dbReference type="GO" id="GO:0016485">
    <property type="term" value="P:protein processing"/>
    <property type="evidence" value="ECO:0007669"/>
    <property type="project" value="TreeGrafter"/>
</dbReference>
<dbReference type="SUPFAM" id="SSF55486">
    <property type="entry name" value="Metalloproteases ('zincins'), catalytic domain"/>
    <property type="match status" value="1"/>
</dbReference>
<dbReference type="Pfam" id="PF05649">
    <property type="entry name" value="Peptidase_M13_N"/>
    <property type="match status" value="1"/>
</dbReference>
<reference evidence="4 5" key="1">
    <citation type="submission" date="2019-08" db="EMBL/GenBank/DDBJ databases">
        <title>Whole genome of Aphis craccivora.</title>
        <authorList>
            <person name="Voronova N.V."/>
            <person name="Shulinski R.S."/>
            <person name="Bandarenka Y.V."/>
            <person name="Zhorov D.G."/>
            <person name="Warner D."/>
        </authorList>
    </citation>
    <scope>NUCLEOTIDE SEQUENCE [LARGE SCALE GENOMIC DNA]</scope>
    <source>
        <strain evidence="4">180601</strain>
        <tissue evidence="4">Whole Body</tissue>
    </source>
</reference>
<dbReference type="OrthoDB" id="6629938at2759"/>
<dbReference type="PANTHER" id="PTHR11733:SF241">
    <property type="entry name" value="GH26575P-RELATED"/>
    <property type="match status" value="1"/>
</dbReference>
<evidence type="ECO:0000256" key="1">
    <source>
        <dbReference type="ARBA" id="ARBA00004401"/>
    </source>
</evidence>
<evidence type="ECO:0000256" key="2">
    <source>
        <dbReference type="ARBA" id="ARBA00007357"/>
    </source>
</evidence>
<dbReference type="EMBL" id="VUJU01006455">
    <property type="protein sequence ID" value="KAF0748494.1"/>
    <property type="molecule type" value="Genomic_DNA"/>
</dbReference>
<gene>
    <name evidence="4" type="ORF">FWK35_00020733</name>
</gene>
<dbReference type="InterPro" id="IPR000718">
    <property type="entry name" value="Peptidase_M13"/>
</dbReference>
<dbReference type="GO" id="GO:0005886">
    <property type="term" value="C:plasma membrane"/>
    <property type="evidence" value="ECO:0007669"/>
    <property type="project" value="UniProtKB-SubCell"/>
</dbReference>
<keyword evidence="5" id="KW-1185">Reference proteome</keyword>
<sequence length="112" mass="12961">MHYSNNFNGSNWFSNNEPNICMKEECVKTVFHITFFKNLTVYSISTFNILQWNPASLLSAMDPTADPCDDFYQYACGTWDKRHLIPEDKSSINTFEVLADRLQVILKGILLK</sequence>
<organism evidence="4 5">
    <name type="scientific">Aphis craccivora</name>
    <name type="common">Cowpea aphid</name>
    <dbReference type="NCBI Taxonomy" id="307492"/>
    <lineage>
        <taxon>Eukaryota</taxon>
        <taxon>Metazoa</taxon>
        <taxon>Ecdysozoa</taxon>
        <taxon>Arthropoda</taxon>
        <taxon>Hexapoda</taxon>
        <taxon>Insecta</taxon>
        <taxon>Pterygota</taxon>
        <taxon>Neoptera</taxon>
        <taxon>Paraneoptera</taxon>
        <taxon>Hemiptera</taxon>
        <taxon>Sternorrhyncha</taxon>
        <taxon>Aphidomorpha</taxon>
        <taxon>Aphidoidea</taxon>
        <taxon>Aphididae</taxon>
        <taxon>Aphidini</taxon>
        <taxon>Aphis</taxon>
        <taxon>Aphis</taxon>
    </lineage>
</organism>
<comment type="caution">
    <text evidence="4">The sequence shown here is derived from an EMBL/GenBank/DDBJ whole genome shotgun (WGS) entry which is preliminary data.</text>
</comment>
<comment type="subcellular location">
    <subcellularLocation>
        <location evidence="1">Cell membrane</location>
        <topology evidence="1">Single-pass type II membrane protein</topology>
    </subcellularLocation>
</comment>
<dbReference type="GO" id="GO:0004222">
    <property type="term" value="F:metalloendopeptidase activity"/>
    <property type="evidence" value="ECO:0007669"/>
    <property type="project" value="InterPro"/>
</dbReference>
<dbReference type="Gene3D" id="1.10.1380.10">
    <property type="entry name" value="Neutral endopeptidase , domain2"/>
    <property type="match status" value="1"/>
</dbReference>
<dbReference type="InterPro" id="IPR008753">
    <property type="entry name" value="Peptidase_M13_N"/>
</dbReference>
<evidence type="ECO:0000259" key="3">
    <source>
        <dbReference type="Pfam" id="PF05649"/>
    </source>
</evidence>
<dbReference type="AlphaFoldDB" id="A0A6G0Y3T7"/>
<accession>A0A6G0Y3T7</accession>
<evidence type="ECO:0000313" key="4">
    <source>
        <dbReference type="EMBL" id="KAF0748494.1"/>
    </source>
</evidence>
<dbReference type="InterPro" id="IPR042089">
    <property type="entry name" value="Peptidase_M13_dom_2"/>
</dbReference>
<dbReference type="Proteomes" id="UP000478052">
    <property type="component" value="Unassembled WGS sequence"/>
</dbReference>
<name>A0A6G0Y3T7_APHCR</name>
<evidence type="ECO:0000313" key="5">
    <source>
        <dbReference type="Proteomes" id="UP000478052"/>
    </source>
</evidence>
<comment type="similarity">
    <text evidence="2">Belongs to the peptidase M13 family.</text>
</comment>
<dbReference type="PROSITE" id="PS51885">
    <property type="entry name" value="NEPRILYSIN"/>
    <property type="match status" value="1"/>
</dbReference>
<dbReference type="PANTHER" id="PTHR11733">
    <property type="entry name" value="ZINC METALLOPROTEASE FAMILY M13 NEPRILYSIN-RELATED"/>
    <property type="match status" value="1"/>
</dbReference>